<dbReference type="EMBL" id="LWDG02000680">
    <property type="protein sequence ID" value="KAE8263235.1"/>
    <property type="molecule type" value="Genomic_DNA"/>
</dbReference>
<organism evidence="6 7">
    <name type="scientific">Tilletia walkeri</name>
    <dbReference type="NCBI Taxonomy" id="117179"/>
    <lineage>
        <taxon>Eukaryota</taxon>
        <taxon>Fungi</taxon>
        <taxon>Dikarya</taxon>
        <taxon>Basidiomycota</taxon>
        <taxon>Ustilaginomycotina</taxon>
        <taxon>Exobasidiomycetes</taxon>
        <taxon>Tilletiales</taxon>
        <taxon>Tilletiaceae</taxon>
        <taxon>Tilletia</taxon>
    </lineage>
</organism>
<keyword evidence="3" id="KW-0175">Coiled coil</keyword>
<dbReference type="Proteomes" id="UP000078113">
    <property type="component" value="Unassembled WGS sequence"/>
</dbReference>
<evidence type="ECO:0000259" key="5">
    <source>
        <dbReference type="PROSITE" id="PS50158"/>
    </source>
</evidence>
<dbReference type="GO" id="GO:0006397">
    <property type="term" value="P:mRNA processing"/>
    <property type="evidence" value="ECO:0007669"/>
    <property type="project" value="UniProtKB-KW"/>
</dbReference>
<feature type="region of interest" description="Disordered" evidence="4">
    <location>
        <begin position="407"/>
        <end position="427"/>
    </location>
</feature>
<evidence type="ECO:0000313" key="6">
    <source>
        <dbReference type="EMBL" id="KAE8263235.1"/>
    </source>
</evidence>
<keyword evidence="1" id="KW-0507">mRNA processing</keyword>
<keyword evidence="7" id="KW-1185">Reference proteome</keyword>
<dbReference type="GO" id="GO:0008270">
    <property type="term" value="F:zinc ion binding"/>
    <property type="evidence" value="ECO:0007669"/>
    <property type="project" value="UniProtKB-KW"/>
</dbReference>
<dbReference type="SUPFAM" id="SSF57756">
    <property type="entry name" value="Retrovirus zinc finger-like domains"/>
    <property type="match status" value="1"/>
</dbReference>
<evidence type="ECO:0000256" key="3">
    <source>
        <dbReference type="SAM" id="Coils"/>
    </source>
</evidence>
<evidence type="ECO:0000256" key="4">
    <source>
        <dbReference type="SAM" id="MobiDB-lite"/>
    </source>
</evidence>
<gene>
    <name evidence="6" type="ORF">A4X09_0g7280</name>
</gene>
<dbReference type="InterPro" id="IPR036875">
    <property type="entry name" value="Znf_CCHC_sf"/>
</dbReference>
<evidence type="ECO:0000313" key="7">
    <source>
        <dbReference type="Proteomes" id="UP000078113"/>
    </source>
</evidence>
<feature type="region of interest" description="Disordered" evidence="4">
    <location>
        <begin position="1"/>
        <end position="63"/>
    </location>
</feature>
<reference evidence="6" key="1">
    <citation type="submission" date="2016-04" db="EMBL/GenBank/DDBJ databases">
        <authorList>
            <person name="Nguyen H.D."/>
            <person name="Samba Siva P."/>
            <person name="Cullis J."/>
            <person name="Levesque C.A."/>
            <person name="Hambleton S."/>
        </authorList>
    </citation>
    <scope>NUCLEOTIDE SEQUENCE</scope>
    <source>
        <strain evidence="6">DAOMC 236422</strain>
    </source>
</reference>
<evidence type="ECO:0000256" key="1">
    <source>
        <dbReference type="ARBA" id="ARBA00022664"/>
    </source>
</evidence>
<comment type="caution">
    <text evidence="6">The sequence shown here is derived from an EMBL/GenBank/DDBJ whole genome shotgun (WGS) entry which is preliminary data.</text>
</comment>
<sequence length="527" mass="57804">MDSSRDLADPNAVRGSVQNLSRGGSGIPVRVRAGRGSDYRQADAPHPLDPDALNSSPGSSRPRLDAEIEVGIEREGPSHGDTAGLAYEDEYGEEEFDRAHSEIDASYVSGLVRVAVQESQNSLARVLQMLQEEVKGLRQEVVRSRDAPVRTQNGGTRASYNGAATANIENEAEDGLTFRSGGSYSRVQLDRPKAKDIGIFDPKIHIVFNWWRGLAQFNQFSQHTEEEMMAAISGCFAGSAPNWFASLAPPPRSLLELRVKVFKAYSRPETQILQLLEEKKFVPSQGSLADYLDEKYSLVTELHSARAINRGTLGTDPRSLNAVMTTATVRDAIELTHAGLPAYWGTVLDGCAKTAEDWTDYRSSMLANERRTRQALAELIAKMAPANAALSRQRSTASENVSFPARQWNASAPSRPPISQPRIQEGPASRDRELGLCFHCKLPGHLKRDCPKLKDAVQVVRNTLVALESGTDEQRDAVNQEVLSRSTPPPTREYPQGDDDASRARNARAVRVSGYESSNSDEEEACT</sequence>
<proteinExistence type="predicted"/>
<feature type="domain" description="CCHC-type" evidence="5">
    <location>
        <begin position="437"/>
        <end position="452"/>
    </location>
</feature>
<dbReference type="GO" id="GO:0003676">
    <property type="term" value="F:nucleic acid binding"/>
    <property type="evidence" value="ECO:0007669"/>
    <property type="project" value="InterPro"/>
</dbReference>
<feature type="coiled-coil region" evidence="3">
    <location>
        <begin position="120"/>
        <end position="147"/>
    </location>
</feature>
<keyword evidence="2" id="KW-0863">Zinc-finger</keyword>
<reference evidence="6" key="2">
    <citation type="journal article" date="2019" name="IMA Fungus">
        <title>Genome sequencing and comparison of five Tilletia species to identify candidate genes for the detection of regulated species infecting wheat.</title>
        <authorList>
            <person name="Nguyen H.D.T."/>
            <person name="Sultana T."/>
            <person name="Kesanakurti P."/>
            <person name="Hambleton S."/>
        </authorList>
    </citation>
    <scope>NUCLEOTIDE SEQUENCE</scope>
    <source>
        <strain evidence="6">DAOMC 236422</strain>
    </source>
</reference>
<keyword evidence="2" id="KW-0862">Zinc</keyword>
<dbReference type="Gene3D" id="4.10.60.10">
    <property type="entry name" value="Zinc finger, CCHC-type"/>
    <property type="match status" value="1"/>
</dbReference>
<dbReference type="AlphaFoldDB" id="A0A8X7T296"/>
<evidence type="ECO:0000256" key="2">
    <source>
        <dbReference type="PROSITE-ProRule" id="PRU00047"/>
    </source>
</evidence>
<dbReference type="InterPro" id="IPR001878">
    <property type="entry name" value="Znf_CCHC"/>
</dbReference>
<protein>
    <recommendedName>
        <fullName evidence="5">CCHC-type domain-containing protein</fullName>
    </recommendedName>
</protein>
<dbReference type="PROSITE" id="PS50158">
    <property type="entry name" value="ZF_CCHC"/>
    <property type="match status" value="1"/>
</dbReference>
<dbReference type="Pfam" id="PF00098">
    <property type="entry name" value="zf-CCHC"/>
    <property type="match status" value="1"/>
</dbReference>
<feature type="compositionally biased region" description="Basic and acidic residues" evidence="4">
    <location>
        <begin position="35"/>
        <end position="49"/>
    </location>
</feature>
<accession>A0A8X7T296</accession>
<name>A0A8X7T296_9BASI</name>
<keyword evidence="2" id="KW-0479">Metal-binding</keyword>
<feature type="region of interest" description="Disordered" evidence="4">
    <location>
        <begin position="471"/>
        <end position="527"/>
    </location>
</feature>
<dbReference type="SMART" id="SM00343">
    <property type="entry name" value="ZnF_C2HC"/>
    <property type="match status" value="1"/>
</dbReference>